<evidence type="ECO:0000313" key="18">
    <source>
        <dbReference type="EMBL" id="OWQ91554.1"/>
    </source>
</evidence>
<dbReference type="EMBL" id="NIOF01000003">
    <property type="protein sequence ID" value="OWQ91554.1"/>
    <property type="molecule type" value="Genomic_DNA"/>
</dbReference>
<dbReference type="FunFam" id="3.80.30.20:FF:000012">
    <property type="entry name" value="Coproporphyrinogen-III oxidase"/>
    <property type="match status" value="1"/>
</dbReference>
<dbReference type="InterPro" id="IPR004558">
    <property type="entry name" value="Coprogen_oxidase_HemN"/>
</dbReference>
<dbReference type="Pfam" id="PF06969">
    <property type="entry name" value="HemN_C"/>
    <property type="match status" value="1"/>
</dbReference>
<dbReference type="GO" id="GO:0005737">
    <property type="term" value="C:cytoplasm"/>
    <property type="evidence" value="ECO:0007669"/>
    <property type="project" value="UniProtKB-SubCell"/>
</dbReference>
<feature type="binding site" evidence="15">
    <location>
        <position position="220"/>
    </location>
    <ligand>
        <name>S-adenosyl-L-methionine</name>
        <dbReference type="ChEBI" id="CHEBI:59789"/>
        <label>2</label>
    </ligand>
</feature>
<dbReference type="CDD" id="cd01335">
    <property type="entry name" value="Radical_SAM"/>
    <property type="match status" value="1"/>
</dbReference>
<feature type="binding site" evidence="16">
    <location>
        <position position="79"/>
    </location>
    <ligand>
        <name>[4Fe-4S] cluster</name>
        <dbReference type="ChEBI" id="CHEBI:49883"/>
        <note>4Fe-4S-S-AdoMet</note>
    </ligand>
</feature>
<comment type="caution">
    <text evidence="18">The sequence shown here is derived from an EMBL/GenBank/DDBJ whole genome shotgun (WGS) entry which is preliminary data.</text>
</comment>
<evidence type="ECO:0000256" key="10">
    <source>
        <dbReference type="ARBA" id="ARBA00023004"/>
    </source>
</evidence>
<evidence type="ECO:0000256" key="11">
    <source>
        <dbReference type="ARBA" id="ARBA00023014"/>
    </source>
</evidence>
<comment type="cofactor">
    <cofactor evidence="14 16">
        <name>[4Fe-4S] cluster</name>
        <dbReference type="ChEBI" id="CHEBI:49883"/>
    </cofactor>
    <text evidence="14 16">Binds 1 [4Fe-4S] cluster. The cluster is coordinated with 3 cysteines and an exchangeable S-adenosyl-L-methionine.</text>
</comment>
<feature type="binding site" evidence="15">
    <location>
        <begin position="124"/>
        <end position="125"/>
    </location>
    <ligand>
        <name>S-adenosyl-L-methionine</name>
        <dbReference type="ChEBI" id="CHEBI:59789"/>
        <label>2</label>
    </ligand>
</feature>
<dbReference type="OrthoDB" id="9808022at2"/>
<evidence type="ECO:0000256" key="6">
    <source>
        <dbReference type="ARBA" id="ARBA00022490"/>
    </source>
</evidence>
<keyword evidence="12 14" id="KW-0627">Porphyrin biosynthesis</keyword>
<comment type="subunit">
    <text evidence="4">Monomer.</text>
</comment>
<keyword evidence="10 14" id="KW-0408">Iron</keyword>
<feature type="binding site" evidence="15">
    <location>
        <position position="66"/>
    </location>
    <ligand>
        <name>S-adenosyl-L-methionine</name>
        <dbReference type="ChEBI" id="CHEBI:59789"/>
        <label>1</label>
    </ligand>
</feature>
<accession>A0A246JFW7</accession>
<comment type="pathway">
    <text evidence="2 14">Porphyrin-containing compound metabolism; protoporphyrin-IX biosynthesis; protoporphyrinogen-IX from coproporphyrinogen-III (AdoMet route): step 1/1.</text>
</comment>
<dbReference type="InterPro" id="IPR058240">
    <property type="entry name" value="rSAM_sf"/>
</dbReference>
<evidence type="ECO:0000256" key="5">
    <source>
        <dbReference type="ARBA" id="ARBA00022485"/>
    </source>
</evidence>
<keyword evidence="19" id="KW-1185">Reference proteome</keyword>
<feature type="binding site" evidence="15">
    <location>
        <begin position="78"/>
        <end position="80"/>
    </location>
    <ligand>
        <name>S-adenosyl-L-methionine</name>
        <dbReference type="ChEBI" id="CHEBI:59789"/>
        <label>2</label>
    </ligand>
</feature>
<evidence type="ECO:0000256" key="2">
    <source>
        <dbReference type="ARBA" id="ARBA00004785"/>
    </source>
</evidence>
<dbReference type="Gene3D" id="1.10.10.920">
    <property type="match status" value="1"/>
</dbReference>
<dbReference type="GO" id="GO:0051989">
    <property type="term" value="F:coproporphyrinogen dehydrogenase activity"/>
    <property type="evidence" value="ECO:0007669"/>
    <property type="project" value="UniProtKB-EC"/>
</dbReference>
<feature type="binding site" evidence="15">
    <location>
        <position position="183"/>
    </location>
    <ligand>
        <name>S-adenosyl-L-methionine</name>
        <dbReference type="ChEBI" id="CHEBI:59789"/>
        <label>2</label>
    </ligand>
</feature>
<keyword evidence="7 14" id="KW-0949">S-adenosyl-L-methionine</keyword>
<dbReference type="InterPro" id="IPR034505">
    <property type="entry name" value="Coproporphyrinogen-III_oxidase"/>
</dbReference>
<dbReference type="InterPro" id="IPR010723">
    <property type="entry name" value="HemN_C"/>
</dbReference>
<dbReference type="Pfam" id="PF04055">
    <property type="entry name" value="Radical_SAM"/>
    <property type="match status" value="1"/>
</dbReference>
<dbReference type="EC" id="1.3.98.3" evidence="14"/>
<dbReference type="SFLD" id="SFLDG01065">
    <property type="entry name" value="anaerobic_coproporphyrinogen-I"/>
    <property type="match status" value="1"/>
</dbReference>
<feature type="binding site" evidence="16">
    <location>
        <position position="72"/>
    </location>
    <ligand>
        <name>[4Fe-4S] cluster</name>
        <dbReference type="ChEBI" id="CHEBI:49883"/>
        <note>4Fe-4S-S-AdoMet</note>
    </ligand>
</feature>
<evidence type="ECO:0000256" key="4">
    <source>
        <dbReference type="ARBA" id="ARBA00011245"/>
    </source>
</evidence>
<evidence type="ECO:0000256" key="1">
    <source>
        <dbReference type="ARBA" id="ARBA00004496"/>
    </source>
</evidence>
<dbReference type="GO" id="GO:0006782">
    <property type="term" value="P:protoporphyrinogen IX biosynthetic process"/>
    <property type="evidence" value="ECO:0007669"/>
    <property type="project" value="UniProtKB-UniPathway"/>
</dbReference>
<keyword evidence="11 14" id="KW-0411">Iron-sulfur</keyword>
<evidence type="ECO:0000256" key="15">
    <source>
        <dbReference type="PIRSR" id="PIRSR000167-1"/>
    </source>
</evidence>
<dbReference type="GO" id="GO:0051539">
    <property type="term" value="F:4 iron, 4 sulfur cluster binding"/>
    <property type="evidence" value="ECO:0007669"/>
    <property type="project" value="UniProtKB-KW"/>
</dbReference>
<evidence type="ECO:0000256" key="3">
    <source>
        <dbReference type="ARBA" id="ARBA00005493"/>
    </source>
</evidence>
<feature type="binding site" evidence="15">
    <location>
        <position position="254"/>
    </location>
    <ligand>
        <name>S-adenosyl-L-methionine</name>
        <dbReference type="ChEBI" id="CHEBI:59789"/>
        <label>2</label>
    </ligand>
</feature>
<evidence type="ECO:0000259" key="17">
    <source>
        <dbReference type="PROSITE" id="PS51918"/>
    </source>
</evidence>
<dbReference type="GO" id="GO:0004109">
    <property type="term" value="F:coproporphyrinogen oxidase activity"/>
    <property type="evidence" value="ECO:0007669"/>
    <property type="project" value="InterPro"/>
</dbReference>
<gene>
    <name evidence="18" type="primary">hemN</name>
    <name evidence="18" type="ORF">CDN99_10455</name>
</gene>
<organism evidence="18 19">
    <name type="scientific">Roseateles aquatilis</name>
    <dbReference type="NCBI Taxonomy" id="431061"/>
    <lineage>
        <taxon>Bacteria</taxon>
        <taxon>Pseudomonadati</taxon>
        <taxon>Pseudomonadota</taxon>
        <taxon>Betaproteobacteria</taxon>
        <taxon>Burkholderiales</taxon>
        <taxon>Sphaerotilaceae</taxon>
        <taxon>Roseateles</taxon>
    </lineage>
</organism>
<comment type="similarity">
    <text evidence="3 14">Belongs to the anaerobic coproporphyrinogen-III oxidase family.</text>
</comment>
<dbReference type="UniPathway" id="UPA00251">
    <property type="reaction ID" value="UER00323"/>
</dbReference>
<feature type="binding site" evidence="15">
    <location>
        <position position="195"/>
    </location>
    <ligand>
        <name>S-adenosyl-L-methionine</name>
        <dbReference type="ChEBI" id="CHEBI:59789"/>
        <label>2</label>
    </ligand>
</feature>
<dbReference type="GO" id="GO:0046872">
    <property type="term" value="F:metal ion binding"/>
    <property type="evidence" value="ECO:0007669"/>
    <property type="project" value="UniProtKB-KW"/>
</dbReference>
<proteinExistence type="inferred from homology"/>
<dbReference type="NCBIfam" id="TIGR00538">
    <property type="entry name" value="hemN"/>
    <property type="match status" value="1"/>
</dbReference>
<feature type="binding site" evidence="15">
    <location>
        <position position="123"/>
    </location>
    <ligand>
        <name>S-adenosyl-L-methionine</name>
        <dbReference type="ChEBI" id="CHEBI:59789"/>
        <label>1</label>
    </ligand>
</feature>
<evidence type="ECO:0000256" key="13">
    <source>
        <dbReference type="ARBA" id="ARBA00048321"/>
    </source>
</evidence>
<evidence type="ECO:0000256" key="7">
    <source>
        <dbReference type="ARBA" id="ARBA00022691"/>
    </source>
</evidence>
<dbReference type="PIRSF" id="PIRSF000167">
    <property type="entry name" value="HemN"/>
    <property type="match status" value="1"/>
</dbReference>
<dbReference type="InterPro" id="IPR013785">
    <property type="entry name" value="Aldolase_TIM"/>
</dbReference>
<evidence type="ECO:0000256" key="9">
    <source>
        <dbReference type="ARBA" id="ARBA00023002"/>
    </source>
</evidence>
<comment type="subcellular location">
    <subcellularLocation>
        <location evidence="1 14">Cytoplasm</location>
    </subcellularLocation>
</comment>
<evidence type="ECO:0000256" key="16">
    <source>
        <dbReference type="PIRSR" id="PIRSR000167-2"/>
    </source>
</evidence>
<dbReference type="Proteomes" id="UP000197468">
    <property type="component" value="Unassembled WGS sequence"/>
</dbReference>
<name>A0A246JFW7_9BURK</name>
<keyword evidence="8 14" id="KW-0479">Metal-binding</keyword>
<keyword evidence="9 14" id="KW-0560">Oxidoreductase</keyword>
<protein>
    <recommendedName>
        <fullName evidence="14">Coproporphyrinogen-III oxidase</fullName>
        <ecNumber evidence="14">1.3.98.3</ecNumber>
    </recommendedName>
</protein>
<dbReference type="InterPro" id="IPR007197">
    <property type="entry name" value="rSAM"/>
</dbReference>
<keyword evidence="6 14" id="KW-0963">Cytoplasm</keyword>
<feature type="domain" description="Radical SAM core" evidence="17">
    <location>
        <begin position="57"/>
        <end position="289"/>
    </location>
</feature>
<feature type="binding site" evidence="15">
    <location>
        <position position="156"/>
    </location>
    <ligand>
        <name>S-adenosyl-L-methionine</name>
        <dbReference type="ChEBI" id="CHEBI:59789"/>
        <label>1</label>
    </ligand>
</feature>
<dbReference type="PANTHER" id="PTHR13932:SF6">
    <property type="entry name" value="OXYGEN-INDEPENDENT COPROPORPHYRINOGEN III OXIDASE"/>
    <property type="match status" value="1"/>
</dbReference>
<dbReference type="SUPFAM" id="SSF102114">
    <property type="entry name" value="Radical SAM enzymes"/>
    <property type="match status" value="1"/>
</dbReference>
<feature type="binding site" evidence="16">
    <location>
        <position position="76"/>
    </location>
    <ligand>
        <name>[4Fe-4S] cluster</name>
        <dbReference type="ChEBI" id="CHEBI:49883"/>
        <note>4Fe-4S-S-AdoMet</note>
    </ligand>
</feature>
<keyword evidence="5 14" id="KW-0004">4Fe-4S</keyword>
<sequence length="478" mass="53347">MRSDPTVWDCSIPDDDLLRRFDVAGPRYTSYPTADRFHEGVDGDRHGQALALRAFGPAATQPASVYVHIPFCESVCYYCACNKVVTRHHERAAEYLDALEIEMERVRERLGERPAVSQLHLGGGTPTFLSDRELARLTALLHRHFQVAENAEISIEVDPRTIDMTRLRHLRMLGFNRLSYGVQDVDPDVQRAVHREQSVESIAALMDAARELGFRSINVDLIYGLPLQTPASFARTIEQVAALRPDRVALYGYAHLPHRFKPQRRIEASALPAAGDKLRMLSGAIAGFLSRGYSYIGMDHFALADDPLAVAKREGRLHRNFQGYSTQPDCDLIALGVSAISKVGAHFAQNAKTLPDYYAALREGRLPVERGLALNQDDLVRRDVIMALMCQGRLAFEPIERSHGISVPDYFGPELARLRRMEADGLVTVEPGAVQVTPMGWFFVRAVAMAFDRYLGSDRAPATRDGPVQAPVRFSRIL</sequence>
<feature type="binding site" evidence="15">
    <location>
        <position position="340"/>
    </location>
    <ligand>
        <name>S-adenosyl-L-methionine</name>
        <dbReference type="ChEBI" id="CHEBI:59789"/>
        <label>1</label>
    </ligand>
</feature>
<dbReference type="SMART" id="SM00729">
    <property type="entry name" value="Elp3"/>
    <property type="match status" value="1"/>
</dbReference>
<reference evidence="18 19" key="1">
    <citation type="journal article" date="2008" name="Int. J. Syst. Evol. Microbiol.">
        <title>Description of Roseateles aquatilis sp. nov. and Roseateles terrae sp. nov., in the class Betaproteobacteria, and emended description of the genus Roseateles.</title>
        <authorList>
            <person name="Gomila M."/>
            <person name="Bowien B."/>
            <person name="Falsen E."/>
            <person name="Moore E.R."/>
            <person name="Lalucat J."/>
        </authorList>
    </citation>
    <scope>NUCLEOTIDE SEQUENCE [LARGE SCALE GENOMIC DNA]</scope>
    <source>
        <strain evidence="18 19">CCUG 48205</strain>
    </source>
</reference>
<dbReference type="SFLD" id="SFLDS00029">
    <property type="entry name" value="Radical_SAM"/>
    <property type="match status" value="1"/>
</dbReference>
<dbReference type="PANTHER" id="PTHR13932">
    <property type="entry name" value="COPROPORPHYRINIGEN III OXIDASE"/>
    <property type="match status" value="1"/>
</dbReference>
<dbReference type="AlphaFoldDB" id="A0A246JFW7"/>
<dbReference type="InterPro" id="IPR006638">
    <property type="entry name" value="Elp3/MiaA/NifB-like_rSAM"/>
</dbReference>
<evidence type="ECO:0000256" key="14">
    <source>
        <dbReference type="PIRNR" id="PIRNR000167"/>
    </source>
</evidence>
<evidence type="ECO:0000313" key="19">
    <source>
        <dbReference type="Proteomes" id="UP000197468"/>
    </source>
</evidence>
<dbReference type="RefSeq" id="WP_088384856.1">
    <property type="nucleotide sequence ID" value="NZ_NIOF01000003.1"/>
</dbReference>
<evidence type="ECO:0000256" key="8">
    <source>
        <dbReference type="ARBA" id="ARBA00022723"/>
    </source>
</evidence>
<dbReference type="Gene3D" id="3.20.20.70">
    <property type="entry name" value="Aldolase class I"/>
    <property type="match status" value="1"/>
</dbReference>
<dbReference type="PROSITE" id="PS51918">
    <property type="entry name" value="RADICAL_SAM"/>
    <property type="match status" value="1"/>
</dbReference>
<evidence type="ECO:0000256" key="12">
    <source>
        <dbReference type="ARBA" id="ARBA00023244"/>
    </source>
</evidence>
<comment type="catalytic activity">
    <reaction evidence="13 14">
        <text>coproporphyrinogen III + 2 S-adenosyl-L-methionine = protoporphyrinogen IX + 2 5'-deoxyadenosine + 2 L-methionine + 2 CO2</text>
        <dbReference type="Rhea" id="RHEA:15425"/>
        <dbReference type="ChEBI" id="CHEBI:16526"/>
        <dbReference type="ChEBI" id="CHEBI:17319"/>
        <dbReference type="ChEBI" id="CHEBI:57307"/>
        <dbReference type="ChEBI" id="CHEBI:57309"/>
        <dbReference type="ChEBI" id="CHEBI:57844"/>
        <dbReference type="ChEBI" id="CHEBI:59789"/>
        <dbReference type="EC" id="1.3.98.3"/>
    </reaction>
</comment>